<accession>A0A2S4PSL0</accession>
<feature type="domain" description="Co-chaperone HscB C-terminal oligomerisation" evidence="3">
    <location>
        <begin position="149"/>
        <end position="218"/>
    </location>
</feature>
<dbReference type="STRING" id="225359.A0A2S4PSL0"/>
<dbReference type="Pfam" id="PF07743">
    <property type="entry name" value="HSCB_C"/>
    <property type="match status" value="1"/>
</dbReference>
<evidence type="ECO:0000313" key="5">
    <source>
        <dbReference type="Proteomes" id="UP000237438"/>
    </source>
</evidence>
<dbReference type="InterPro" id="IPR036386">
    <property type="entry name" value="HscB_C_sf"/>
</dbReference>
<dbReference type="OrthoDB" id="448954at2759"/>
<dbReference type="InterPro" id="IPR009073">
    <property type="entry name" value="HscB_oligo_C"/>
</dbReference>
<dbReference type="GO" id="GO:0044571">
    <property type="term" value="P:[2Fe-2S] cluster assembly"/>
    <property type="evidence" value="ECO:0007669"/>
    <property type="project" value="InterPro"/>
</dbReference>
<evidence type="ECO:0000313" key="4">
    <source>
        <dbReference type="EMBL" id="POS85019.1"/>
    </source>
</evidence>
<dbReference type="EMBL" id="PEDP01000759">
    <property type="protein sequence ID" value="POS85019.1"/>
    <property type="molecule type" value="Genomic_DNA"/>
</dbReference>
<dbReference type="PANTHER" id="PTHR14021:SF15">
    <property type="entry name" value="IRON-SULFUR CLUSTER CO-CHAPERONE PROTEIN HSCB"/>
    <property type="match status" value="1"/>
</dbReference>
<keyword evidence="2" id="KW-0143">Chaperone</keyword>
<dbReference type="SUPFAM" id="SSF46565">
    <property type="entry name" value="Chaperone J-domain"/>
    <property type="match status" value="1"/>
</dbReference>
<dbReference type="GO" id="GO:0005739">
    <property type="term" value="C:mitochondrion"/>
    <property type="evidence" value="ECO:0007669"/>
    <property type="project" value="TreeGrafter"/>
</dbReference>
<dbReference type="InterPro" id="IPR004640">
    <property type="entry name" value="HscB"/>
</dbReference>
<evidence type="ECO:0000256" key="1">
    <source>
        <dbReference type="ARBA" id="ARBA00010476"/>
    </source>
</evidence>
<dbReference type="InterPro" id="IPR036869">
    <property type="entry name" value="J_dom_sf"/>
</dbReference>
<sequence length="228" mass="26082">MSSSTIHKLHYPCCSLKRTYLAKKTIASWHCYAQIIQFKLNHTSAKPASDKHPLKTYYDLFPKTLALGPPPSGPFRIDVKALHREFLLLQALAHPDRHTNTSKDVAGEESAYINEAFNTLKYPLSRAQYLLSLRDSEIKEEGAENQSLDSQALSEIMEIREQIDEAAPDDFTTLKRLRNENMQSIKECENLIAKAFDDNDLQTAKKQTILLKYWMSIRSYFDDLGIPS</sequence>
<reference evidence="4 5" key="1">
    <citation type="submission" date="2017-10" db="EMBL/GenBank/DDBJ databases">
        <title>Development of genomic resources for the powdery mildew, Erysiphe pulchra.</title>
        <authorList>
            <person name="Wadl P.A."/>
            <person name="Mack B.M."/>
            <person name="Moore G."/>
            <person name="Beltz S.B."/>
        </authorList>
    </citation>
    <scope>NUCLEOTIDE SEQUENCE [LARGE SCALE GENOMIC DNA]</scope>
    <source>
        <strain evidence="4">Cflorida</strain>
    </source>
</reference>
<gene>
    <name evidence="4" type="ORF">EPUL_003999</name>
</gene>
<proteinExistence type="inferred from homology"/>
<dbReference type="PANTHER" id="PTHR14021">
    <property type="entry name" value="IRON-SULFUR CLUSTER CO-CHAPERONE PROTEIN HSCB"/>
    <property type="match status" value="1"/>
</dbReference>
<dbReference type="AlphaFoldDB" id="A0A2S4PSL0"/>
<keyword evidence="5" id="KW-1185">Reference proteome</keyword>
<dbReference type="GO" id="GO:0051259">
    <property type="term" value="P:protein complex oligomerization"/>
    <property type="evidence" value="ECO:0007669"/>
    <property type="project" value="InterPro"/>
</dbReference>
<dbReference type="GO" id="GO:0051087">
    <property type="term" value="F:protein-folding chaperone binding"/>
    <property type="evidence" value="ECO:0007669"/>
    <property type="project" value="InterPro"/>
</dbReference>
<dbReference type="NCBIfam" id="TIGR00714">
    <property type="entry name" value="hscB"/>
    <property type="match status" value="1"/>
</dbReference>
<evidence type="ECO:0000256" key="2">
    <source>
        <dbReference type="ARBA" id="ARBA00023186"/>
    </source>
</evidence>
<name>A0A2S4PSL0_9PEZI</name>
<evidence type="ECO:0000259" key="3">
    <source>
        <dbReference type="Pfam" id="PF07743"/>
    </source>
</evidence>
<protein>
    <recommendedName>
        <fullName evidence="3">Co-chaperone HscB C-terminal oligomerisation domain-containing protein</fullName>
    </recommendedName>
</protein>
<dbReference type="Proteomes" id="UP000237438">
    <property type="component" value="Unassembled WGS sequence"/>
</dbReference>
<dbReference type="GO" id="GO:0001671">
    <property type="term" value="F:ATPase activator activity"/>
    <property type="evidence" value="ECO:0007669"/>
    <property type="project" value="InterPro"/>
</dbReference>
<dbReference type="Gene3D" id="1.10.287.110">
    <property type="entry name" value="DnaJ domain"/>
    <property type="match status" value="1"/>
</dbReference>
<comment type="caution">
    <text evidence="4">The sequence shown here is derived from an EMBL/GenBank/DDBJ whole genome shotgun (WGS) entry which is preliminary data.</text>
</comment>
<comment type="similarity">
    <text evidence="1">Belongs to the HscB family.</text>
</comment>
<organism evidence="4 5">
    <name type="scientific">Erysiphe pulchra</name>
    <dbReference type="NCBI Taxonomy" id="225359"/>
    <lineage>
        <taxon>Eukaryota</taxon>
        <taxon>Fungi</taxon>
        <taxon>Dikarya</taxon>
        <taxon>Ascomycota</taxon>
        <taxon>Pezizomycotina</taxon>
        <taxon>Leotiomycetes</taxon>
        <taxon>Erysiphales</taxon>
        <taxon>Erysiphaceae</taxon>
        <taxon>Erysiphe</taxon>
    </lineage>
</organism>
<dbReference type="SUPFAM" id="SSF47144">
    <property type="entry name" value="HSC20 (HSCB), C-terminal oligomerisation domain"/>
    <property type="match status" value="1"/>
</dbReference>
<dbReference type="Gene3D" id="1.20.1280.20">
    <property type="entry name" value="HscB, C-terminal domain"/>
    <property type="match status" value="1"/>
</dbReference>